<accession>A0A127PX13</accession>
<reference evidence="1 2" key="1">
    <citation type="submission" date="2015-11" db="EMBL/GenBank/DDBJ databases">
        <title>Exploring the genomic traits of fungus-feeding bacterial genus Collimonas.</title>
        <authorList>
            <person name="Song C."/>
            <person name="Schmidt R."/>
            <person name="de Jager V."/>
            <person name="Krzyzanowska D."/>
            <person name="Jongedijk E."/>
            <person name="Cankar K."/>
            <person name="Beekwilder J."/>
            <person name="van Veen A."/>
            <person name="de Boer W."/>
            <person name="van Veen J.A."/>
            <person name="Garbeva P."/>
        </authorList>
    </citation>
    <scope>NUCLEOTIDE SEQUENCE [LARGE SCALE GENOMIC DNA]</scope>
    <source>
        <strain evidence="1 2">Ter282</strain>
    </source>
</reference>
<keyword evidence="2" id="KW-1185">Reference proteome</keyword>
<dbReference type="Proteomes" id="UP000071778">
    <property type="component" value="Chromosome"/>
</dbReference>
<gene>
    <name evidence="1" type="ORF">CAter282_4589</name>
</gene>
<name>A0A127PX13_9BURK</name>
<dbReference type="EMBL" id="CP013235">
    <property type="protein sequence ID" value="AMP12246.1"/>
    <property type="molecule type" value="Genomic_DNA"/>
</dbReference>
<dbReference type="AlphaFoldDB" id="A0A127PX13"/>
<proteinExistence type="predicted"/>
<protein>
    <submittedName>
        <fullName evidence="1">Uncharacterized protein</fullName>
    </submittedName>
</protein>
<dbReference type="PATRIC" id="fig|279058.17.peg.4948"/>
<evidence type="ECO:0000313" key="2">
    <source>
        <dbReference type="Proteomes" id="UP000071778"/>
    </source>
</evidence>
<sequence length="39" mass="4804">MCKKIIFFEKVIFFINRFFSGNFKKKSASVLYLKIYIYK</sequence>
<evidence type="ECO:0000313" key="1">
    <source>
        <dbReference type="EMBL" id="AMP12246.1"/>
    </source>
</evidence>
<organism evidence="1 2">
    <name type="scientific">Collimonas arenae</name>
    <dbReference type="NCBI Taxonomy" id="279058"/>
    <lineage>
        <taxon>Bacteria</taxon>
        <taxon>Pseudomonadati</taxon>
        <taxon>Pseudomonadota</taxon>
        <taxon>Betaproteobacteria</taxon>
        <taxon>Burkholderiales</taxon>
        <taxon>Oxalobacteraceae</taxon>
        <taxon>Collimonas</taxon>
    </lineage>
</organism>